<evidence type="ECO:0008006" key="3">
    <source>
        <dbReference type="Google" id="ProtNLM"/>
    </source>
</evidence>
<name>A0A212JPG0_9DELT</name>
<feature type="signal peptide" evidence="1">
    <location>
        <begin position="1"/>
        <end position="19"/>
    </location>
</feature>
<keyword evidence="1" id="KW-0732">Signal</keyword>
<feature type="chain" id="PRO_5012804066" description="Lipoprotein" evidence="1">
    <location>
        <begin position="20"/>
        <end position="123"/>
    </location>
</feature>
<protein>
    <recommendedName>
        <fullName evidence="3">Lipoprotein</fullName>
    </recommendedName>
</protein>
<gene>
    <name evidence="2" type="ORF">KL86DPRO_11941</name>
</gene>
<reference evidence="2" key="1">
    <citation type="submission" date="2016-04" db="EMBL/GenBank/DDBJ databases">
        <authorList>
            <person name="Evans L.H."/>
            <person name="Alamgir A."/>
            <person name="Owens N."/>
            <person name="Weber N.D."/>
            <person name="Virtaneva K."/>
            <person name="Barbian K."/>
            <person name="Babar A."/>
            <person name="Rosenke K."/>
        </authorList>
    </citation>
    <scope>NUCLEOTIDE SEQUENCE</scope>
    <source>
        <strain evidence="2">86</strain>
    </source>
</reference>
<evidence type="ECO:0000313" key="2">
    <source>
        <dbReference type="EMBL" id="SBW01319.1"/>
    </source>
</evidence>
<evidence type="ECO:0000256" key="1">
    <source>
        <dbReference type="SAM" id="SignalP"/>
    </source>
</evidence>
<dbReference type="PROSITE" id="PS51257">
    <property type="entry name" value="PROKAR_LIPOPROTEIN"/>
    <property type="match status" value="1"/>
</dbReference>
<organism evidence="2">
    <name type="scientific">uncultured delta proteobacterium</name>
    <dbReference type="NCBI Taxonomy" id="34034"/>
    <lineage>
        <taxon>Bacteria</taxon>
        <taxon>Deltaproteobacteria</taxon>
        <taxon>environmental samples</taxon>
    </lineage>
</organism>
<sequence length="123" mass="13752">MRKIFFIFLAAFLCATALGGCIQASYSREAEKLNGYLGGPISAMVQDLGAPSVSRQRSDGGWIYSWRACRVESGWGDRDWSRYCETTAVSDGEGIVRHWSWWGNECPLNSVSSGCFGLQWWQP</sequence>
<proteinExistence type="predicted"/>
<dbReference type="AlphaFoldDB" id="A0A212JPG0"/>
<accession>A0A212JPG0</accession>
<dbReference type="EMBL" id="FLUQ01000001">
    <property type="protein sequence ID" value="SBW01319.1"/>
    <property type="molecule type" value="Genomic_DNA"/>
</dbReference>